<dbReference type="Proteomes" id="UP000624279">
    <property type="component" value="Unassembled WGS sequence"/>
</dbReference>
<name>A0ABR6YAJ4_9BURK</name>
<reference evidence="1 2" key="1">
    <citation type="submission" date="2020-08" db="EMBL/GenBank/DDBJ databases">
        <title>Novel species isolated from subtropical streams in China.</title>
        <authorList>
            <person name="Lu H."/>
        </authorList>
    </citation>
    <scope>NUCLEOTIDE SEQUENCE [LARGE SCALE GENOMIC DNA]</scope>
    <source>
        <strain evidence="1 2">LX15W</strain>
    </source>
</reference>
<accession>A0ABR6YAJ4</accession>
<dbReference type="RefSeq" id="WP_186941600.1">
    <property type="nucleotide sequence ID" value="NZ_JACOGA010000006.1"/>
</dbReference>
<comment type="caution">
    <text evidence="1">The sequence shown here is derived from an EMBL/GenBank/DDBJ whole genome shotgun (WGS) entry which is preliminary data.</text>
</comment>
<protein>
    <submittedName>
        <fullName evidence="1">Uncharacterized protein</fullName>
    </submittedName>
</protein>
<gene>
    <name evidence="1" type="ORF">H8K55_08255</name>
</gene>
<proteinExistence type="predicted"/>
<dbReference type="EMBL" id="JACOGA010000006">
    <property type="protein sequence ID" value="MBC3873576.1"/>
    <property type="molecule type" value="Genomic_DNA"/>
</dbReference>
<keyword evidence="2" id="KW-1185">Reference proteome</keyword>
<organism evidence="1 2">
    <name type="scientific">Undibacterium flavidum</name>
    <dbReference type="NCBI Taxonomy" id="2762297"/>
    <lineage>
        <taxon>Bacteria</taxon>
        <taxon>Pseudomonadati</taxon>
        <taxon>Pseudomonadota</taxon>
        <taxon>Betaproteobacteria</taxon>
        <taxon>Burkholderiales</taxon>
        <taxon>Oxalobacteraceae</taxon>
        <taxon>Undibacterium</taxon>
    </lineage>
</organism>
<evidence type="ECO:0000313" key="2">
    <source>
        <dbReference type="Proteomes" id="UP000624279"/>
    </source>
</evidence>
<sequence length="518" mass="60433">MKIWKILTGYVNRTQNSRPPTGAFNIPSNIEKENFIVVIQESTPDYDFSALAVELSALPERRGYDQKMEDLSPQARKLLNKIHSINRRNPILGLKIMTLLACDFGHTLYTDNFGETIYPTLKTWLLSDALPRQMRIEWGMFCWKNWPNLLANYSKNELIKPLSQLLIEESRTNPEFILSIYDSIPERNWAGKGIFNEFHEDPEDILLFARNVCHLRPPILVHALINLIDVRNGKKFDYPISIDKRKNACNELYEISQKNVDISTELLEEILRRLILRARPDFAWYPQLHERLWNIERNKSEQDFWSIRNHMIVSINTRKEFSFLSEVQASYQQWLNIYKTKSWLSINSVVDHTKSMLELIDFALNVEFPITRNCSRSEPMNRQLIEETVIAYREMIAYLNAADIELHCYALETAAERDTFTVKLTEEIGNQAQQLLTNAFRELCELNGEKAASLITYMIRHSAFTGIKIQIGKMLDTIFPVLHSIAPDLANRAYIDGHKNYDGRSERWYYEPSNVKSA</sequence>
<evidence type="ECO:0000313" key="1">
    <source>
        <dbReference type="EMBL" id="MBC3873576.1"/>
    </source>
</evidence>